<dbReference type="EMBL" id="BMPO01000006">
    <property type="protein sequence ID" value="GGK00623.1"/>
    <property type="molecule type" value="Genomic_DNA"/>
</dbReference>
<keyword evidence="1" id="KW-0812">Transmembrane</keyword>
<organism evidence="2 3">
    <name type="scientific">Pseudomonas matsuisoli</name>
    <dbReference type="NCBI Taxonomy" id="1515666"/>
    <lineage>
        <taxon>Bacteria</taxon>
        <taxon>Pseudomonadati</taxon>
        <taxon>Pseudomonadota</taxon>
        <taxon>Gammaproteobacteria</taxon>
        <taxon>Pseudomonadales</taxon>
        <taxon>Pseudomonadaceae</taxon>
        <taxon>Pseudomonas</taxon>
    </lineage>
</organism>
<feature type="transmembrane region" description="Helical" evidence="1">
    <location>
        <begin position="53"/>
        <end position="71"/>
    </location>
</feature>
<dbReference type="PANTHER" id="PTHR33507">
    <property type="entry name" value="INNER MEMBRANE PROTEIN YBBJ"/>
    <property type="match status" value="1"/>
</dbReference>
<dbReference type="InterPro" id="IPR052165">
    <property type="entry name" value="Membrane_assoc_protease"/>
</dbReference>
<feature type="transmembrane region" description="Helical" evidence="1">
    <location>
        <begin position="6"/>
        <end position="22"/>
    </location>
</feature>
<accession>A0A917UZE3</accession>
<evidence type="ECO:0000313" key="3">
    <source>
        <dbReference type="Proteomes" id="UP000635983"/>
    </source>
</evidence>
<dbReference type="PANTHER" id="PTHR33507:SF3">
    <property type="entry name" value="INNER MEMBRANE PROTEIN YBBJ"/>
    <property type="match status" value="1"/>
</dbReference>
<sequence>MDVQWWYWLVAAGVLIAAELLVPAFFVFWFGLGAALVSVTLLVVPGLSFAAQLLLWAAASALMVVVWFRFFRKEAPADQRWTAQAYEGTSGIILTPVDTFTKGRVRFARSILGSDEWSCTSNDSLAVGEQVILVEIHGNVAKVARA</sequence>
<reference evidence="2" key="1">
    <citation type="journal article" date="2014" name="Int. J. Syst. Evol. Microbiol.">
        <title>Complete genome sequence of Corynebacterium casei LMG S-19264T (=DSM 44701T), isolated from a smear-ripened cheese.</title>
        <authorList>
            <consortium name="US DOE Joint Genome Institute (JGI-PGF)"/>
            <person name="Walter F."/>
            <person name="Albersmeier A."/>
            <person name="Kalinowski J."/>
            <person name="Ruckert C."/>
        </authorList>
    </citation>
    <scope>NUCLEOTIDE SEQUENCE</scope>
    <source>
        <strain evidence="2">JCM 30078</strain>
    </source>
</reference>
<dbReference type="InterPro" id="IPR012340">
    <property type="entry name" value="NA-bd_OB-fold"/>
</dbReference>
<gene>
    <name evidence="2" type="ORF">GCM10009304_28050</name>
</gene>
<proteinExistence type="predicted"/>
<dbReference type="AlphaFoldDB" id="A0A917UZE3"/>
<reference evidence="2" key="2">
    <citation type="submission" date="2020-09" db="EMBL/GenBank/DDBJ databases">
        <authorList>
            <person name="Sun Q."/>
            <person name="Ohkuma M."/>
        </authorList>
    </citation>
    <scope>NUCLEOTIDE SEQUENCE</scope>
    <source>
        <strain evidence="2">JCM 30078</strain>
    </source>
</reference>
<dbReference type="Gene3D" id="2.40.50.140">
    <property type="entry name" value="Nucleic acid-binding proteins"/>
    <property type="match status" value="1"/>
</dbReference>
<evidence type="ECO:0000313" key="2">
    <source>
        <dbReference type="EMBL" id="GGK00623.1"/>
    </source>
</evidence>
<dbReference type="GO" id="GO:0005886">
    <property type="term" value="C:plasma membrane"/>
    <property type="evidence" value="ECO:0007669"/>
    <property type="project" value="TreeGrafter"/>
</dbReference>
<protein>
    <submittedName>
        <fullName evidence="2">Membrane protein</fullName>
    </submittedName>
</protein>
<keyword evidence="1" id="KW-1133">Transmembrane helix</keyword>
<dbReference type="RefSeq" id="WP_188983871.1">
    <property type="nucleotide sequence ID" value="NZ_BMPO01000006.1"/>
</dbReference>
<dbReference type="Proteomes" id="UP000635983">
    <property type="component" value="Unassembled WGS sequence"/>
</dbReference>
<name>A0A917UZE3_9PSED</name>
<comment type="caution">
    <text evidence="2">The sequence shown here is derived from an EMBL/GenBank/DDBJ whole genome shotgun (WGS) entry which is preliminary data.</text>
</comment>
<keyword evidence="1" id="KW-0472">Membrane</keyword>
<evidence type="ECO:0000256" key="1">
    <source>
        <dbReference type="SAM" id="Phobius"/>
    </source>
</evidence>
<keyword evidence="3" id="KW-1185">Reference proteome</keyword>